<sequence>MSRFLSGLYGMLEERQCMKEYSKVRLRQFCFIERFIADLELIKAPAQQRRVSAGVVPRWIPPPPGVAKVNVDAALSKDERLAAVAAVARDVDGHFLGASVLTCRGISDPETMEAVACREGLALASDLNLQRIRLASDCANVVRIQSNERVGDLQWQNLIHDGEMATMAGRAWMVVSVRWSHVGEVRIFTEDSVRI</sequence>
<proteinExistence type="predicted"/>
<dbReference type="InterPro" id="IPR036397">
    <property type="entry name" value="RNaseH_sf"/>
</dbReference>
<dbReference type="GO" id="GO:0003676">
    <property type="term" value="F:nucleic acid binding"/>
    <property type="evidence" value="ECO:0007669"/>
    <property type="project" value="InterPro"/>
</dbReference>
<feature type="domain" description="RNase H type-1" evidence="1">
    <location>
        <begin position="70"/>
        <end position="161"/>
    </location>
</feature>
<dbReference type="EMBL" id="JAUUTY010000007">
    <property type="protein sequence ID" value="KAK1608489.1"/>
    <property type="molecule type" value="Genomic_DNA"/>
</dbReference>
<keyword evidence="3" id="KW-1185">Reference proteome</keyword>
<gene>
    <name evidence="2" type="ORF">QYE76_032162</name>
</gene>
<dbReference type="AlphaFoldDB" id="A0AAD8QWA8"/>
<dbReference type="InterPro" id="IPR002156">
    <property type="entry name" value="RNaseH_domain"/>
</dbReference>
<dbReference type="PANTHER" id="PTHR47074:SF73">
    <property type="entry name" value="OS04G0448401 PROTEIN"/>
    <property type="match status" value="1"/>
</dbReference>
<dbReference type="SUPFAM" id="SSF53098">
    <property type="entry name" value="Ribonuclease H-like"/>
    <property type="match status" value="1"/>
</dbReference>
<comment type="caution">
    <text evidence="2">The sequence shown here is derived from an EMBL/GenBank/DDBJ whole genome shotgun (WGS) entry which is preliminary data.</text>
</comment>
<dbReference type="InterPro" id="IPR052929">
    <property type="entry name" value="RNase_H-like_EbsB-rel"/>
</dbReference>
<evidence type="ECO:0000313" key="3">
    <source>
        <dbReference type="Proteomes" id="UP001231189"/>
    </source>
</evidence>
<dbReference type="InterPro" id="IPR012337">
    <property type="entry name" value="RNaseH-like_sf"/>
</dbReference>
<protein>
    <recommendedName>
        <fullName evidence="1">RNase H type-1 domain-containing protein</fullName>
    </recommendedName>
</protein>
<name>A0AAD8QWA8_LOLMU</name>
<dbReference type="Gene3D" id="3.30.420.10">
    <property type="entry name" value="Ribonuclease H-like superfamily/Ribonuclease H"/>
    <property type="match status" value="1"/>
</dbReference>
<evidence type="ECO:0000313" key="2">
    <source>
        <dbReference type="EMBL" id="KAK1608489.1"/>
    </source>
</evidence>
<dbReference type="GO" id="GO:0004523">
    <property type="term" value="F:RNA-DNA hybrid ribonuclease activity"/>
    <property type="evidence" value="ECO:0007669"/>
    <property type="project" value="InterPro"/>
</dbReference>
<organism evidence="2 3">
    <name type="scientific">Lolium multiflorum</name>
    <name type="common">Italian ryegrass</name>
    <name type="synonym">Lolium perenne subsp. multiflorum</name>
    <dbReference type="NCBI Taxonomy" id="4521"/>
    <lineage>
        <taxon>Eukaryota</taxon>
        <taxon>Viridiplantae</taxon>
        <taxon>Streptophyta</taxon>
        <taxon>Embryophyta</taxon>
        <taxon>Tracheophyta</taxon>
        <taxon>Spermatophyta</taxon>
        <taxon>Magnoliopsida</taxon>
        <taxon>Liliopsida</taxon>
        <taxon>Poales</taxon>
        <taxon>Poaceae</taxon>
        <taxon>BOP clade</taxon>
        <taxon>Pooideae</taxon>
        <taxon>Poodae</taxon>
        <taxon>Poeae</taxon>
        <taxon>Poeae Chloroplast Group 2 (Poeae type)</taxon>
        <taxon>Loliodinae</taxon>
        <taxon>Loliinae</taxon>
        <taxon>Lolium</taxon>
    </lineage>
</organism>
<reference evidence="2" key="1">
    <citation type="submission" date="2023-07" db="EMBL/GenBank/DDBJ databases">
        <title>A chromosome-level genome assembly of Lolium multiflorum.</title>
        <authorList>
            <person name="Chen Y."/>
            <person name="Copetti D."/>
            <person name="Kolliker R."/>
            <person name="Studer B."/>
        </authorList>
    </citation>
    <scope>NUCLEOTIDE SEQUENCE</scope>
    <source>
        <strain evidence="2">02402/16</strain>
        <tissue evidence="2">Leaf</tissue>
    </source>
</reference>
<dbReference type="Proteomes" id="UP001231189">
    <property type="component" value="Unassembled WGS sequence"/>
</dbReference>
<accession>A0AAD8QWA8</accession>
<evidence type="ECO:0000259" key="1">
    <source>
        <dbReference type="Pfam" id="PF13456"/>
    </source>
</evidence>
<dbReference type="Pfam" id="PF13456">
    <property type="entry name" value="RVT_3"/>
    <property type="match status" value="1"/>
</dbReference>
<dbReference type="PANTHER" id="PTHR47074">
    <property type="entry name" value="BNAC02G40300D PROTEIN"/>
    <property type="match status" value="1"/>
</dbReference>